<dbReference type="OMA" id="YAKTHAW"/>
<comment type="similarity">
    <text evidence="3 11">Belongs to the ATG12 family.</text>
</comment>
<feature type="compositionally biased region" description="Polar residues" evidence="12">
    <location>
        <begin position="1"/>
        <end position="10"/>
    </location>
</feature>
<dbReference type="PANTHER" id="PTHR13385:SF0">
    <property type="entry name" value="UBIQUITIN-LIKE PROTEIN ATG12"/>
    <property type="match status" value="1"/>
</dbReference>
<dbReference type="Proteomes" id="UP000221080">
    <property type="component" value="Chromosome 1"/>
</dbReference>
<keyword evidence="13" id="KW-1185">Reference proteome</keyword>
<evidence type="ECO:0000256" key="12">
    <source>
        <dbReference type="SAM" id="MobiDB-lite"/>
    </source>
</evidence>
<keyword evidence="7 11" id="KW-0833">Ubl conjugation pathway</keyword>
<dbReference type="GeneID" id="108266987"/>
<dbReference type="InterPro" id="IPR007242">
    <property type="entry name" value="Atg12"/>
</dbReference>
<evidence type="ECO:0000256" key="11">
    <source>
        <dbReference type="RuleBase" id="RU361201"/>
    </source>
</evidence>
<dbReference type="GO" id="GO:0034727">
    <property type="term" value="P:piecemeal microautophagy of the nucleus"/>
    <property type="evidence" value="ECO:0007669"/>
    <property type="project" value="TreeGrafter"/>
</dbReference>
<evidence type="ECO:0000256" key="10">
    <source>
        <dbReference type="ARBA" id="ARBA00023136"/>
    </source>
</evidence>
<keyword evidence="9 11" id="KW-0072">Autophagy</keyword>
<dbReference type="CDD" id="cd01612">
    <property type="entry name" value="Ubl_ATG12"/>
    <property type="match status" value="1"/>
</dbReference>
<evidence type="ECO:0000313" key="13">
    <source>
        <dbReference type="Proteomes" id="UP000221080"/>
    </source>
</evidence>
<evidence type="ECO:0000256" key="6">
    <source>
        <dbReference type="ARBA" id="ARBA00022499"/>
    </source>
</evidence>
<keyword evidence="8" id="KW-0007">Acetylation</keyword>
<dbReference type="InterPro" id="IPR029071">
    <property type="entry name" value="Ubiquitin-like_domsf"/>
</dbReference>
<evidence type="ECO:0000256" key="2">
    <source>
        <dbReference type="ARBA" id="ARBA00004623"/>
    </source>
</evidence>
<feature type="region of interest" description="Disordered" evidence="12">
    <location>
        <begin position="1"/>
        <end position="35"/>
    </location>
</feature>
<evidence type="ECO:0000256" key="4">
    <source>
        <dbReference type="ARBA" id="ARBA00015875"/>
    </source>
</evidence>
<organism evidence="13 14">
    <name type="scientific">Ictalurus punctatus</name>
    <name type="common">Channel catfish</name>
    <name type="synonym">Silurus punctatus</name>
    <dbReference type="NCBI Taxonomy" id="7998"/>
    <lineage>
        <taxon>Eukaryota</taxon>
        <taxon>Metazoa</taxon>
        <taxon>Chordata</taxon>
        <taxon>Craniata</taxon>
        <taxon>Vertebrata</taxon>
        <taxon>Euteleostomi</taxon>
        <taxon>Actinopterygii</taxon>
        <taxon>Neopterygii</taxon>
        <taxon>Teleostei</taxon>
        <taxon>Ostariophysi</taxon>
        <taxon>Siluriformes</taxon>
        <taxon>Ictaluridae</taxon>
        <taxon>Ictalurus</taxon>
    </lineage>
</organism>
<dbReference type="AlphaFoldDB" id="A0A2D0R927"/>
<evidence type="ECO:0000256" key="5">
    <source>
        <dbReference type="ARBA" id="ARBA00022490"/>
    </source>
</evidence>
<dbReference type="Gene3D" id="3.10.20.90">
    <property type="entry name" value="Phosphatidylinositol 3-kinase Catalytic Subunit, Chain A, domain 1"/>
    <property type="match status" value="1"/>
</dbReference>
<dbReference type="RefSeq" id="XP_017326325.1">
    <property type="nucleotide sequence ID" value="XM_017470836.3"/>
</dbReference>
<reference evidence="14" key="2">
    <citation type="submission" date="2025-08" db="UniProtKB">
        <authorList>
            <consortium name="RefSeq"/>
        </authorList>
    </citation>
    <scope>IDENTIFICATION</scope>
    <source>
        <tissue evidence="14">Blood</tissue>
    </source>
</reference>
<dbReference type="GO" id="GO:0034274">
    <property type="term" value="C:Atg12-Atg5-Atg16 complex"/>
    <property type="evidence" value="ECO:0007669"/>
    <property type="project" value="TreeGrafter"/>
</dbReference>
<comment type="subunit">
    <text evidence="11">Forms a conjugate with ATG5.</text>
</comment>
<dbReference type="GO" id="GO:0097352">
    <property type="term" value="P:autophagosome maturation"/>
    <property type="evidence" value="ECO:0007669"/>
    <property type="project" value="TreeGrafter"/>
</dbReference>
<sequence length="125" mass="13943">MSDNAESPTEPQKEDSSTQNQQNVAADSGDTAKTEEKKKIDVLLKAVGDTPIMKTKKWAVERGRTIQSLSQFISRFLKLEPNEQLFIYVNQSFAPSPDQDVGVLFECFGSDGKLVLHYCKSQAWG</sequence>
<dbReference type="FunFam" id="3.10.20.90:FF:000117">
    <property type="entry name" value="Ubiquitin-like protein ATG12"/>
    <property type="match status" value="1"/>
</dbReference>
<proteinExistence type="inferred from homology"/>
<comment type="function">
    <text evidence="11">Ubiquitin-like protein involved in autophagic vesicle formation.</text>
</comment>
<dbReference type="Pfam" id="PF04110">
    <property type="entry name" value="APG12"/>
    <property type="match status" value="1"/>
</dbReference>
<dbReference type="OrthoDB" id="10003551at2759"/>
<dbReference type="GO" id="GO:0000422">
    <property type="term" value="P:autophagy of mitochondrion"/>
    <property type="evidence" value="ECO:0007669"/>
    <property type="project" value="TreeGrafter"/>
</dbReference>
<dbReference type="KEGG" id="ipu:108266987"/>
<evidence type="ECO:0000256" key="3">
    <source>
        <dbReference type="ARBA" id="ARBA00007778"/>
    </source>
</evidence>
<gene>
    <name evidence="14" type="primary">atg12</name>
</gene>
<protein>
    <recommendedName>
        <fullName evidence="4 11">Ubiquitin-like protein ATG12</fullName>
    </recommendedName>
</protein>
<name>A0A2D0R927_ICTPU</name>
<keyword evidence="10" id="KW-0472">Membrane</keyword>
<dbReference type="GO" id="GO:0034045">
    <property type="term" value="C:phagophore assembly site membrane"/>
    <property type="evidence" value="ECO:0007669"/>
    <property type="project" value="UniProtKB-SubCell"/>
</dbReference>
<dbReference type="GO" id="GO:0000045">
    <property type="term" value="P:autophagosome assembly"/>
    <property type="evidence" value="ECO:0007669"/>
    <property type="project" value="InterPro"/>
</dbReference>
<dbReference type="CTD" id="9140"/>
<comment type="subcellular location">
    <subcellularLocation>
        <location evidence="1">Cytoplasm</location>
    </subcellularLocation>
    <subcellularLocation>
        <location evidence="2">Preautophagosomal structure membrane</location>
        <topology evidence="2">Peripheral membrane protein</topology>
    </subcellularLocation>
</comment>
<dbReference type="GO" id="GO:0061723">
    <property type="term" value="P:glycophagy"/>
    <property type="evidence" value="ECO:0007669"/>
    <property type="project" value="TreeGrafter"/>
</dbReference>
<keyword evidence="5" id="KW-0963">Cytoplasm</keyword>
<keyword evidence="6 11" id="KW-1017">Isopeptide bond</keyword>
<evidence type="ECO:0000313" key="14">
    <source>
        <dbReference type="RefSeq" id="XP_017326325.1"/>
    </source>
</evidence>
<dbReference type="GO" id="GO:0019776">
    <property type="term" value="F:Atg8-family ligase activity"/>
    <property type="evidence" value="ECO:0007669"/>
    <property type="project" value="TreeGrafter"/>
</dbReference>
<dbReference type="SUPFAM" id="SSF54236">
    <property type="entry name" value="Ubiquitin-like"/>
    <property type="match status" value="1"/>
</dbReference>
<evidence type="ECO:0000256" key="8">
    <source>
        <dbReference type="ARBA" id="ARBA00022990"/>
    </source>
</evidence>
<dbReference type="STRING" id="7998.ENSIPUP00000012152"/>
<evidence type="ECO:0000256" key="1">
    <source>
        <dbReference type="ARBA" id="ARBA00004496"/>
    </source>
</evidence>
<dbReference type="GO" id="GO:0000421">
    <property type="term" value="C:autophagosome membrane"/>
    <property type="evidence" value="ECO:0007669"/>
    <property type="project" value="TreeGrafter"/>
</dbReference>
<accession>A0A2D0R927</accession>
<dbReference type="PANTHER" id="PTHR13385">
    <property type="entry name" value="AUTOPHAGY PROTEIN 12"/>
    <property type="match status" value="1"/>
</dbReference>
<reference evidence="13" key="1">
    <citation type="journal article" date="2016" name="Nat. Commun.">
        <title>The channel catfish genome sequence provides insights into the evolution of scale formation in teleosts.</title>
        <authorList>
            <person name="Liu Z."/>
            <person name="Liu S."/>
            <person name="Yao J."/>
            <person name="Bao L."/>
            <person name="Zhang J."/>
            <person name="Li Y."/>
            <person name="Jiang C."/>
            <person name="Sun L."/>
            <person name="Wang R."/>
            <person name="Zhang Y."/>
            <person name="Zhou T."/>
            <person name="Zeng Q."/>
            <person name="Fu Q."/>
            <person name="Gao S."/>
            <person name="Li N."/>
            <person name="Koren S."/>
            <person name="Jiang Y."/>
            <person name="Zimin A."/>
            <person name="Xu P."/>
            <person name="Phillippy A.M."/>
            <person name="Geng X."/>
            <person name="Song L."/>
            <person name="Sun F."/>
            <person name="Li C."/>
            <person name="Wang X."/>
            <person name="Chen A."/>
            <person name="Jin Y."/>
            <person name="Yuan Z."/>
            <person name="Yang Y."/>
            <person name="Tan S."/>
            <person name="Peatman E."/>
            <person name="Lu J."/>
            <person name="Qin Z."/>
            <person name="Dunham R."/>
            <person name="Li Z."/>
            <person name="Sonstegard T."/>
            <person name="Feng J."/>
            <person name="Danzmann R.G."/>
            <person name="Schroeder S."/>
            <person name="Scheffler B."/>
            <person name="Duke M.V."/>
            <person name="Ballard L."/>
            <person name="Kucuktas H."/>
            <person name="Kaltenboeck L."/>
            <person name="Liu H."/>
            <person name="Armbruster J."/>
            <person name="Xie Y."/>
            <person name="Kirby M.L."/>
            <person name="Tian Y."/>
            <person name="Flanagan M.E."/>
            <person name="Mu W."/>
            <person name="Waldbieser G.C."/>
        </authorList>
    </citation>
    <scope>NUCLEOTIDE SEQUENCE [LARGE SCALE GENOMIC DNA]</scope>
    <source>
        <strain evidence="13">SDA103</strain>
    </source>
</reference>
<evidence type="ECO:0000256" key="9">
    <source>
        <dbReference type="ARBA" id="ARBA00023006"/>
    </source>
</evidence>
<evidence type="ECO:0000256" key="7">
    <source>
        <dbReference type="ARBA" id="ARBA00022786"/>
    </source>
</evidence>